<dbReference type="Proteomes" id="UP000199337">
    <property type="component" value="Unassembled WGS sequence"/>
</dbReference>
<evidence type="ECO:0000259" key="3">
    <source>
        <dbReference type="Pfam" id="PF01106"/>
    </source>
</evidence>
<dbReference type="SUPFAM" id="SSF117916">
    <property type="entry name" value="Fe-S cluster assembly (FSCA) domain-like"/>
    <property type="match status" value="1"/>
</dbReference>
<feature type="domain" description="NIF system FeS cluster assembly NifU C-terminal" evidence="3">
    <location>
        <begin position="5"/>
        <end position="71"/>
    </location>
</feature>
<sequence>MREKVQAALDKVRPALQRDGGDVELVEVTPDGVVKVRLKGACGGCPMSTMTLKQGIERTIKQAVPEIKEVVQA</sequence>
<dbReference type="AlphaFoldDB" id="A0A1I2Z1C4"/>
<dbReference type="PANTHER" id="PTHR11178:SF25">
    <property type="entry name" value="NIFU-LIKE PROTEIN 3, CHLOROPLASTIC"/>
    <property type="match status" value="1"/>
</dbReference>
<dbReference type="OrthoDB" id="9796965at2"/>
<organism evidence="4 5">
    <name type="scientific">Desulfotruncus arcticus DSM 17038</name>
    <dbReference type="NCBI Taxonomy" id="1121424"/>
    <lineage>
        <taxon>Bacteria</taxon>
        <taxon>Bacillati</taxon>
        <taxon>Bacillota</taxon>
        <taxon>Clostridia</taxon>
        <taxon>Eubacteriales</taxon>
        <taxon>Desulfallaceae</taxon>
        <taxon>Desulfotruncus</taxon>
    </lineage>
</organism>
<proteinExistence type="inferred from homology"/>
<dbReference type="Pfam" id="PF01106">
    <property type="entry name" value="NifU"/>
    <property type="match status" value="1"/>
</dbReference>
<evidence type="ECO:0000256" key="2">
    <source>
        <dbReference type="ARBA" id="ARBA00049958"/>
    </source>
</evidence>
<dbReference type="EMBL" id="FOOX01000024">
    <property type="protein sequence ID" value="SFH31698.1"/>
    <property type="molecule type" value="Genomic_DNA"/>
</dbReference>
<accession>A0A1I2Z1C4</accession>
<reference evidence="5" key="1">
    <citation type="submission" date="2016-10" db="EMBL/GenBank/DDBJ databases">
        <authorList>
            <person name="Varghese N."/>
            <person name="Submissions S."/>
        </authorList>
    </citation>
    <scope>NUCLEOTIDE SEQUENCE [LARGE SCALE GENOMIC DNA]</scope>
    <source>
        <strain evidence="5">DSM 17038</strain>
    </source>
</reference>
<name>A0A1I2Z1C4_9FIRM</name>
<dbReference type="PANTHER" id="PTHR11178">
    <property type="entry name" value="IRON-SULFUR CLUSTER SCAFFOLD PROTEIN NFU-RELATED"/>
    <property type="match status" value="1"/>
</dbReference>
<keyword evidence="5" id="KW-1185">Reference proteome</keyword>
<evidence type="ECO:0000256" key="1">
    <source>
        <dbReference type="ARBA" id="ARBA00006420"/>
    </source>
</evidence>
<dbReference type="InterPro" id="IPR001075">
    <property type="entry name" value="NIF_FeS_clus_asmbl_NifU_C"/>
</dbReference>
<dbReference type="GO" id="GO:0016226">
    <property type="term" value="P:iron-sulfur cluster assembly"/>
    <property type="evidence" value="ECO:0007669"/>
    <property type="project" value="InterPro"/>
</dbReference>
<dbReference type="RefSeq" id="WP_092475148.1">
    <property type="nucleotide sequence ID" value="NZ_FOOX01000024.1"/>
</dbReference>
<gene>
    <name evidence="4" type="ORF">SAMN05660649_04716</name>
</gene>
<dbReference type="GO" id="GO:0051536">
    <property type="term" value="F:iron-sulfur cluster binding"/>
    <property type="evidence" value="ECO:0007669"/>
    <property type="project" value="InterPro"/>
</dbReference>
<dbReference type="Gene3D" id="3.30.300.130">
    <property type="entry name" value="Fe-S cluster assembly (FSCA)"/>
    <property type="match status" value="1"/>
</dbReference>
<comment type="function">
    <text evidence="2">May be involved in the formation or repair of [Fe-S] clusters present in iron-sulfur proteins.</text>
</comment>
<dbReference type="GO" id="GO:0005506">
    <property type="term" value="F:iron ion binding"/>
    <property type="evidence" value="ECO:0007669"/>
    <property type="project" value="InterPro"/>
</dbReference>
<evidence type="ECO:0000313" key="5">
    <source>
        <dbReference type="Proteomes" id="UP000199337"/>
    </source>
</evidence>
<evidence type="ECO:0000313" key="4">
    <source>
        <dbReference type="EMBL" id="SFH31698.1"/>
    </source>
</evidence>
<dbReference type="InterPro" id="IPR034904">
    <property type="entry name" value="FSCA_dom_sf"/>
</dbReference>
<dbReference type="STRING" id="341036.SAMN05660649_04716"/>
<comment type="similarity">
    <text evidence="1">Belongs to the NifU family.</text>
</comment>
<protein>
    <submittedName>
        <fullName evidence="4">Fe-S cluster biogenesis protein NfuA, 4Fe-4S-binding domain</fullName>
    </submittedName>
</protein>